<feature type="region of interest" description="Disordered" evidence="1">
    <location>
        <begin position="1"/>
        <end position="29"/>
    </location>
</feature>
<gene>
    <name evidence="3" type="ORF">SAMN04487984_1295</name>
</gene>
<protein>
    <submittedName>
        <fullName evidence="3">LPXTG-motif cell wall anchor domain-containing protein</fullName>
    </submittedName>
</protein>
<dbReference type="AlphaFoldDB" id="A0A1W1ZF04"/>
<feature type="transmembrane region" description="Helical" evidence="2">
    <location>
        <begin position="34"/>
        <end position="53"/>
    </location>
</feature>
<proteinExistence type="predicted"/>
<sequence>PGEETPDKPSEEAPQRAQSAQAEKASALPSTGTAVAGAVVGVAAVLAGGLMNFGKRRKK</sequence>
<dbReference type="EMBL" id="FWXK01000008">
    <property type="protein sequence ID" value="SMC46994.1"/>
    <property type="molecule type" value="Genomic_DNA"/>
</dbReference>
<evidence type="ECO:0000313" key="3">
    <source>
        <dbReference type="EMBL" id="SMC46994.1"/>
    </source>
</evidence>
<keyword evidence="2" id="KW-0812">Transmembrane</keyword>
<keyword evidence="2" id="KW-0472">Membrane</keyword>
<accession>A0A1W1ZF04</accession>
<feature type="compositionally biased region" description="Basic and acidic residues" evidence="1">
    <location>
        <begin position="1"/>
        <end position="14"/>
    </location>
</feature>
<dbReference type="NCBIfam" id="TIGR01167">
    <property type="entry name" value="LPXTG_anchor"/>
    <property type="match status" value="1"/>
</dbReference>
<evidence type="ECO:0000256" key="1">
    <source>
        <dbReference type="SAM" id="MobiDB-lite"/>
    </source>
</evidence>
<reference evidence="4" key="1">
    <citation type="submission" date="2017-04" db="EMBL/GenBank/DDBJ databases">
        <authorList>
            <person name="Varghese N."/>
            <person name="Submissions S."/>
        </authorList>
    </citation>
    <scope>NUCLEOTIDE SEQUENCE [LARGE SCALE GENOMIC DNA]</scope>
    <source>
        <strain evidence="4">DSM 21500</strain>
    </source>
</reference>
<name>A0A1W1ZF04_9LACT</name>
<dbReference type="RefSeq" id="WP_159444447.1">
    <property type="nucleotide sequence ID" value="NZ_FWXK01000008.1"/>
</dbReference>
<organism evidence="3 4">
    <name type="scientific">Aerococcus suis</name>
    <dbReference type="NCBI Taxonomy" id="371602"/>
    <lineage>
        <taxon>Bacteria</taxon>
        <taxon>Bacillati</taxon>
        <taxon>Bacillota</taxon>
        <taxon>Bacilli</taxon>
        <taxon>Lactobacillales</taxon>
        <taxon>Aerococcaceae</taxon>
        <taxon>Aerococcus</taxon>
    </lineage>
</organism>
<evidence type="ECO:0000313" key="4">
    <source>
        <dbReference type="Proteomes" id="UP000243884"/>
    </source>
</evidence>
<evidence type="ECO:0000256" key="2">
    <source>
        <dbReference type="SAM" id="Phobius"/>
    </source>
</evidence>
<keyword evidence="4" id="KW-1185">Reference proteome</keyword>
<feature type="non-terminal residue" evidence="3">
    <location>
        <position position="1"/>
    </location>
</feature>
<keyword evidence="2" id="KW-1133">Transmembrane helix</keyword>
<dbReference type="Proteomes" id="UP000243884">
    <property type="component" value="Unassembled WGS sequence"/>
</dbReference>